<dbReference type="InParanoid" id="A0A369K0V8"/>
<feature type="compositionally biased region" description="Low complexity" evidence="1">
    <location>
        <begin position="370"/>
        <end position="430"/>
    </location>
</feature>
<feature type="domain" description="DUF1996" evidence="3">
    <location>
        <begin position="36"/>
        <end position="268"/>
    </location>
</feature>
<dbReference type="PANTHER" id="PTHR43662:SF3">
    <property type="entry name" value="DOMAIN PROTEIN, PUTATIVE (AFU_ORTHOLOGUE AFUA_6G11970)-RELATED"/>
    <property type="match status" value="1"/>
</dbReference>
<feature type="compositionally biased region" description="Low complexity" evidence="1">
    <location>
        <begin position="436"/>
        <end position="457"/>
    </location>
</feature>
<keyword evidence="2" id="KW-0732">Signal</keyword>
<protein>
    <recommendedName>
        <fullName evidence="3">DUF1996 domain-containing protein</fullName>
    </recommendedName>
</protein>
<gene>
    <name evidence="4" type="ORF">Hypma_006280</name>
</gene>
<comment type="caution">
    <text evidence="4">The sequence shown here is derived from an EMBL/GenBank/DDBJ whole genome shotgun (WGS) entry which is preliminary data.</text>
</comment>
<evidence type="ECO:0000256" key="2">
    <source>
        <dbReference type="SAM" id="SignalP"/>
    </source>
</evidence>
<dbReference type="STRING" id="39966.A0A369K0V8"/>
<dbReference type="PANTHER" id="PTHR43662">
    <property type="match status" value="1"/>
</dbReference>
<keyword evidence="5" id="KW-1185">Reference proteome</keyword>
<dbReference type="Pfam" id="PF09362">
    <property type="entry name" value="DUF1996"/>
    <property type="match status" value="1"/>
</dbReference>
<feature type="region of interest" description="Disordered" evidence="1">
    <location>
        <begin position="362"/>
        <end position="612"/>
    </location>
</feature>
<feature type="signal peptide" evidence="2">
    <location>
        <begin position="1"/>
        <end position="20"/>
    </location>
</feature>
<feature type="compositionally biased region" description="Pro residues" evidence="1">
    <location>
        <begin position="532"/>
        <end position="541"/>
    </location>
</feature>
<evidence type="ECO:0000259" key="3">
    <source>
        <dbReference type="Pfam" id="PF09362"/>
    </source>
</evidence>
<proteinExistence type="predicted"/>
<dbReference type="OrthoDB" id="74764at2759"/>
<name>A0A369K0V8_HYPMA</name>
<feature type="compositionally biased region" description="Low complexity" evidence="1">
    <location>
        <begin position="464"/>
        <end position="531"/>
    </location>
</feature>
<dbReference type="AlphaFoldDB" id="A0A369K0V8"/>
<reference evidence="4" key="1">
    <citation type="submission" date="2018-04" db="EMBL/GenBank/DDBJ databases">
        <title>Whole genome sequencing of Hypsizygus marmoreus.</title>
        <authorList>
            <person name="Choi I.-G."/>
            <person name="Min B."/>
            <person name="Kim J.-G."/>
            <person name="Kim S."/>
            <person name="Oh Y.-L."/>
            <person name="Kong W.-S."/>
            <person name="Park H."/>
            <person name="Jeong J."/>
            <person name="Song E.-S."/>
        </authorList>
    </citation>
    <scope>NUCLEOTIDE SEQUENCE [LARGE SCALE GENOMIC DNA]</scope>
    <source>
        <strain evidence="4">51987-8</strain>
    </source>
</reference>
<accession>A0A369K0V8</accession>
<feature type="chain" id="PRO_5016571469" description="DUF1996 domain-containing protein" evidence="2">
    <location>
        <begin position="21"/>
        <end position="659"/>
    </location>
</feature>
<dbReference type="Proteomes" id="UP000076154">
    <property type="component" value="Unassembled WGS sequence"/>
</dbReference>
<evidence type="ECO:0000313" key="5">
    <source>
        <dbReference type="Proteomes" id="UP000076154"/>
    </source>
</evidence>
<evidence type="ECO:0000256" key="1">
    <source>
        <dbReference type="SAM" id="MobiDB-lite"/>
    </source>
</evidence>
<dbReference type="InterPro" id="IPR018535">
    <property type="entry name" value="DUF1996"/>
</dbReference>
<organism evidence="4 5">
    <name type="scientific">Hypsizygus marmoreus</name>
    <name type="common">White beech mushroom</name>
    <name type="synonym">Agaricus marmoreus</name>
    <dbReference type="NCBI Taxonomy" id="39966"/>
    <lineage>
        <taxon>Eukaryota</taxon>
        <taxon>Fungi</taxon>
        <taxon>Dikarya</taxon>
        <taxon>Basidiomycota</taxon>
        <taxon>Agaricomycotina</taxon>
        <taxon>Agaricomycetes</taxon>
        <taxon>Agaricomycetidae</taxon>
        <taxon>Agaricales</taxon>
        <taxon>Tricholomatineae</taxon>
        <taxon>Lyophyllaceae</taxon>
        <taxon>Hypsizygus</taxon>
    </lineage>
</organism>
<evidence type="ECO:0000313" key="4">
    <source>
        <dbReference type="EMBL" id="RDB26225.1"/>
    </source>
</evidence>
<dbReference type="EMBL" id="LUEZ02000040">
    <property type="protein sequence ID" value="RDB26225.1"/>
    <property type="molecule type" value="Genomic_DNA"/>
</dbReference>
<feature type="compositionally biased region" description="Pro residues" evidence="1">
    <location>
        <begin position="551"/>
        <end position="562"/>
    </location>
</feature>
<sequence length="659" mass="69210">MARHVMKSLVLLTALTSANAYWLMGIENFITTERLDPIVNPGKVSGHVHSVLGGSNFRMNTNTADLRKSECTSVPIPQDKSNYWFPHLYFQWSNGDFSSLSGGAVICKDASYLCDKPGTTTAFPDDFRMLSGDPTLRTYDPNSFAQQAITFLCLDFNGVTTKHNSLPTKACPSGIRAQVNFPSCWDGKNLDSPDHKSHVAFLSGGPDSGSCSDPKFPVTLPRIFIEVYWNTGDFDKVRSQAMNQSQPFVYAYGDPTGFGYHADFINGWDAGVLQKAVDNCHCNPYGDPTCCVNQGIFDMTKGKQCRITKNVDEQTTGRLSKLPGNNPVQKEGVKATLFSDPNVPTLLSPVYAYTGDTPTVIGKPVPPASGGPQSSSVATSSASSVSTPSSAPQPSSSIVVTPSSSIATPSSTPSKPTTPTEGSTSSVAPSSPTPSKPTTLTEGSTSSVVVTPSSVDAPQPPSQAPSSPSEPASPTASVAPSSSAAPAPRPTSSSTVIQPSAPVTTAPNPVPTTRTSSSVAAPTPSSSADTAPPSPSAPLPPSSGHGSNNPPNVPPHHAPNPGHPHHSDSHPVHVPHSPAATLIVDPGNGNAAPHSPAPTGISSPSHDALPVCAGGKYRHKHLKERRGLRQSQKRSIHHVRSLHESGRRFMKPHAHVHAF</sequence>